<gene>
    <name evidence="2" type="ORF">N7505_007830</name>
</gene>
<evidence type="ECO:0000256" key="1">
    <source>
        <dbReference type="SAM" id="MobiDB-lite"/>
    </source>
</evidence>
<comment type="caution">
    <text evidence="2">The sequence shown here is derived from an EMBL/GenBank/DDBJ whole genome shotgun (WGS) entry which is preliminary data.</text>
</comment>
<organism evidence="2 3">
    <name type="scientific">Penicillium chrysogenum</name>
    <name type="common">Penicillium notatum</name>
    <dbReference type="NCBI Taxonomy" id="5076"/>
    <lineage>
        <taxon>Eukaryota</taxon>
        <taxon>Fungi</taxon>
        <taxon>Dikarya</taxon>
        <taxon>Ascomycota</taxon>
        <taxon>Pezizomycotina</taxon>
        <taxon>Eurotiomycetes</taxon>
        <taxon>Eurotiomycetidae</taxon>
        <taxon>Eurotiales</taxon>
        <taxon>Aspergillaceae</taxon>
        <taxon>Penicillium</taxon>
        <taxon>Penicillium chrysogenum species complex</taxon>
    </lineage>
</organism>
<protein>
    <submittedName>
        <fullName evidence="2">Uncharacterized protein</fullName>
    </submittedName>
</protein>
<keyword evidence="3" id="KW-1185">Reference proteome</keyword>
<name>A0ABQ8WEK1_PENCH</name>
<dbReference type="EMBL" id="JAPVEB010000004">
    <property type="protein sequence ID" value="KAJ5265037.1"/>
    <property type="molecule type" value="Genomic_DNA"/>
</dbReference>
<reference evidence="2 3" key="1">
    <citation type="journal article" date="2023" name="IMA Fungus">
        <title>Comparative genomic study of the Penicillium genus elucidates a diverse pangenome and 15 lateral gene transfer events.</title>
        <authorList>
            <person name="Petersen C."/>
            <person name="Sorensen T."/>
            <person name="Nielsen M.R."/>
            <person name="Sondergaard T.E."/>
            <person name="Sorensen J.L."/>
            <person name="Fitzpatrick D.A."/>
            <person name="Frisvad J.C."/>
            <person name="Nielsen K.L."/>
        </authorList>
    </citation>
    <scope>NUCLEOTIDE SEQUENCE [LARGE SCALE GENOMIC DNA]</scope>
    <source>
        <strain evidence="2 3">IBT 3361</strain>
    </source>
</reference>
<evidence type="ECO:0000313" key="3">
    <source>
        <dbReference type="Proteomes" id="UP001220256"/>
    </source>
</evidence>
<accession>A0ABQ8WEK1</accession>
<dbReference type="Proteomes" id="UP001220256">
    <property type="component" value="Unassembled WGS sequence"/>
</dbReference>
<feature type="compositionally biased region" description="Basic and acidic residues" evidence="1">
    <location>
        <begin position="99"/>
        <end position="115"/>
    </location>
</feature>
<feature type="compositionally biased region" description="Polar residues" evidence="1">
    <location>
        <begin position="54"/>
        <end position="65"/>
    </location>
</feature>
<sequence>MDNVINNLDFPPPTLDAWHHPREIPQERFSWQCGTMKGGHIIDWLSRLDPSAGGETTLTSALNPTRTDKNQQHEPPSPPESRKRRQIMTDGLTPTPKSQRVDGDVIDVQKLREQAVAEGDDISRPLHQLPCRPLRNRNQNRR</sequence>
<proteinExistence type="predicted"/>
<evidence type="ECO:0000313" key="2">
    <source>
        <dbReference type="EMBL" id="KAJ5265037.1"/>
    </source>
</evidence>
<feature type="region of interest" description="Disordered" evidence="1">
    <location>
        <begin position="48"/>
        <end position="142"/>
    </location>
</feature>